<accession>A0AAX3ZV22</accession>
<proteinExistence type="predicted"/>
<organism evidence="1 2">
    <name type="scientific">Roseobacter phage CRP-804</name>
    <dbReference type="NCBI Taxonomy" id="3072850"/>
    <lineage>
        <taxon>Viruses</taxon>
        <taxon>Duplodnaviria</taxon>
        <taxon>Heunggongvirae</taxon>
        <taxon>Uroviricota</taxon>
        <taxon>Caudoviricetes</taxon>
        <taxon>Autographivirales</taxon>
        <taxon>Autographivirales incertae sedis</taxon>
        <taxon>Triteiavirus</taxon>
        <taxon>Triteiavirus CRP804</taxon>
    </lineage>
</organism>
<name>A0AAX3ZV22_9CAUD</name>
<keyword evidence="2" id="KW-1185">Reference proteome</keyword>
<protein>
    <submittedName>
        <fullName evidence="1">Uncharacterized protein</fullName>
    </submittedName>
</protein>
<reference evidence="1 2" key="1">
    <citation type="submission" date="2023-08" db="EMBL/GenBank/DDBJ databases">
        <authorList>
            <person name="Du S."/>
            <person name="Wu Z."/>
            <person name="Wu Y."/>
            <person name="Yang M."/>
            <person name="Shao J."/>
            <person name="Liu H."/>
            <person name="Zhao Y."/>
            <person name="Zhang Z."/>
        </authorList>
    </citation>
    <scope>NUCLEOTIDE SEQUENCE [LARGE SCALE GENOMIC DNA]</scope>
</reference>
<evidence type="ECO:0000313" key="1">
    <source>
        <dbReference type="EMBL" id="WMM94929.1"/>
    </source>
</evidence>
<sequence length="211" mass="24142">MADYNNITLDIDEEGIWLIDNTDQGDMQMGHVSWRQIAIHVQKELEKLKGDDTDAQVNFALKEAQERTKGMLTEGCCHHQACHARGYCMADRIEELEVENKKLRLEVYHANDVADVSIDKAKELEAKLDLSEGALDIASRSWGECQPIIKELEAKLQDQTQLIEQLFALLDIKEQKDDGRYFHPTTIRSCRALDAEKLEKILGKLRGYINE</sequence>
<evidence type="ECO:0000313" key="2">
    <source>
        <dbReference type="Proteomes" id="UP001301871"/>
    </source>
</evidence>
<dbReference type="Proteomes" id="UP001301871">
    <property type="component" value="Segment"/>
</dbReference>
<dbReference type="EMBL" id="OR420734">
    <property type="protein sequence ID" value="WMM94929.1"/>
    <property type="molecule type" value="Genomic_DNA"/>
</dbReference>
<gene>
    <name evidence="1" type="ORF">CRP804_gp51</name>
</gene>